<dbReference type="Proteomes" id="UP000515154">
    <property type="component" value="Linkage group LG3"/>
</dbReference>
<proteinExistence type="inferred from homology"/>
<dbReference type="Pfam" id="PF02536">
    <property type="entry name" value="mTERF"/>
    <property type="match status" value="1"/>
</dbReference>
<sequence>MYSMRFLFKFNLRSFTSFRFSHIGNQDFCLNQICFITNSSEEHIWRQKYLTEKLACEETQSLDFLKRNYRIVKMTRFKFKSLVDLFADHSISGHDVLTYPDIFKRKYETVKSRIESLRNNTDQKHIRLWMINVTNKDFNHRYDTYLKDTHARQEYQDKKSLLVDYLGCSEAKIQKILETSEWLEKSKLSTIQKKLEHSLVIDEELKTIIPEKIWLLAYSAEDIERKLTTLKKHKIPSFLWRHCLSRIMKAEDEEFDLMVKSLAEKASIYGDCQSTKEYLCKHLGCNGSTVDAMVKKYPHLLSVKIQKIQYILNFLRNECGFSVEEIINYSRVFKFSKETIKLRYFELREFGDDVPSLLYITKDGKKYTELIERLNKTTI</sequence>
<gene>
    <name evidence="4" type="primary">LOC115209418</name>
</gene>
<evidence type="ECO:0000256" key="1">
    <source>
        <dbReference type="ARBA" id="ARBA00007692"/>
    </source>
</evidence>
<dbReference type="InterPro" id="IPR003690">
    <property type="entry name" value="MTERF"/>
</dbReference>
<dbReference type="KEGG" id="osn:115209418"/>
<dbReference type="InterPro" id="IPR038538">
    <property type="entry name" value="MTERF_sf"/>
</dbReference>
<evidence type="ECO:0000256" key="2">
    <source>
        <dbReference type="ARBA" id="ARBA00022946"/>
    </source>
</evidence>
<dbReference type="RefSeq" id="XP_029633688.1">
    <property type="nucleotide sequence ID" value="XM_029777828.2"/>
</dbReference>
<evidence type="ECO:0000313" key="4">
    <source>
        <dbReference type="RefSeq" id="XP_029633688.1"/>
    </source>
</evidence>
<protein>
    <submittedName>
        <fullName evidence="4">Uncharacterized protein LOC115209418</fullName>
    </submittedName>
</protein>
<dbReference type="GO" id="GO:0003676">
    <property type="term" value="F:nucleic acid binding"/>
    <property type="evidence" value="ECO:0007669"/>
    <property type="project" value="InterPro"/>
</dbReference>
<keyword evidence="3" id="KW-1185">Reference proteome</keyword>
<evidence type="ECO:0000313" key="3">
    <source>
        <dbReference type="Proteomes" id="UP000515154"/>
    </source>
</evidence>
<accession>A0A6P7S6B4</accession>
<dbReference type="Gene3D" id="1.25.70.10">
    <property type="entry name" value="Transcription termination factor 3, mitochondrial"/>
    <property type="match status" value="2"/>
</dbReference>
<organism evidence="3 4">
    <name type="scientific">Octopus sinensis</name>
    <name type="common">East Asian common octopus</name>
    <dbReference type="NCBI Taxonomy" id="2607531"/>
    <lineage>
        <taxon>Eukaryota</taxon>
        <taxon>Metazoa</taxon>
        <taxon>Spiralia</taxon>
        <taxon>Lophotrochozoa</taxon>
        <taxon>Mollusca</taxon>
        <taxon>Cephalopoda</taxon>
        <taxon>Coleoidea</taxon>
        <taxon>Octopodiformes</taxon>
        <taxon>Octopoda</taxon>
        <taxon>Incirrata</taxon>
        <taxon>Octopodidae</taxon>
        <taxon>Octopus</taxon>
    </lineage>
</organism>
<dbReference type="PANTHER" id="PTHR15437:SF6">
    <property type="entry name" value="TRANSCRIPTION TERMINATION FACTOR, MITOCHONDRIAL"/>
    <property type="match status" value="1"/>
</dbReference>
<dbReference type="GO" id="GO:0006393">
    <property type="term" value="P:termination of mitochondrial transcription"/>
    <property type="evidence" value="ECO:0007669"/>
    <property type="project" value="TreeGrafter"/>
</dbReference>
<comment type="similarity">
    <text evidence="1">Belongs to the mTERF family.</text>
</comment>
<dbReference type="PANTHER" id="PTHR15437">
    <property type="entry name" value="TRANSCRIPTION TERMINATION FACTOR, MITOCHONDRIAL"/>
    <property type="match status" value="1"/>
</dbReference>
<reference evidence="4" key="1">
    <citation type="submission" date="2025-08" db="UniProtKB">
        <authorList>
            <consortium name="RefSeq"/>
        </authorList>
    </citation>
    <scope>IDENTIFICATION</scope>
</reference>
<dbReference type="GO" id="GO:0005759">
    <property type="term" value="C:mitochondrial matrix"/>
    <property type="evidence" value="ECO:0007669"/>
    <property type="project" value="TreeGrafter"/>
</dbReference>
<dbReference type="SMART" id="SM00733">
    <property type="entry name" value="Mterf"/>
    <property type="match status" value="4"/>
</dbReference>
<name>A0A6P7S6B4_9MOLL</name>
<dbReference type="AlphaFoldDB" id="A0A6P7S6B4"/>
<keyword evidence="2" id="KW-0809">Transit peptide</keyword>